<dbReference type="EMBL" id="JARKIE010000508">
    <property type="protein sequence ID" value="KAJ7631775.1"/>
    <property type="molecule type" value="Genomic_DNA"/>
</dbReference>
<dbReference type="Proteomes" id="UP001221757">
    <property type="component" value="Unassembled WGS sequence"/>
</dbReference>
<evidence type="ECO:0000256" key="1">
    <source>
        <dbReference type="SAM" id="SignalP"/>
    </source>
</evidence>
<sequence>MCLCFLLGLLSISGTWDNLKELSFSRASEFETRREIKDKCQRRENLETSEPL</sequence>
<gene>
    <name evidence="2" type="ORF">B0H17DRAFT_1108656</name>
</gene>
<protein>
    <submittedName>
        <fullName evidence="2">Uncharacterized protein</fullName>
    </submittedName>
</protein>
<reference evidence="2" key="1">
    <citation type="submission" date="2023-03" db="EMBL/GenBank/DDBJ databases">
        <title>Massive genome expansion in bonnet fungi (Mycena s.s.) driven by repeated elements and novel gene families across ecological guilds.</title>
        <authorList>
            <consortium name="Lawrence Berkeley National Laboratory"/>
            <person name="Harder C.B."/>
            <person name="Miyauchi S."/>
            <person name="Viragh M."/>
            <person name="Kuo A."/>
            <person name="Thoen E."/>
            <person name="Andreopoulos B."/>
            <person name="Lu D."/>
            <person name="Skrede I."/>
            <person name="Drula E."/>
            <person name="Henrissat B."/>
            <person name="Morin E."/>
            <person name="Kohler A."/>
            <person name="Barry K."/>
            <person name="LaButti K."/>
            <person name="Morin E."/>
            <person name="Salamov A."/>
            <person name="Lipzen A."/>
            <person name="Mereny Z."/>
            <person name="Hegedus B."/>
            <person name="Baldrian P."/>
            <person name="Stursova M."/>
            <person name="Weitz H."/>
            <person name="Taylor A."/>
            <person name="Grigoriev I.V."/>
            <person name="Nagy L.G."/>
            <person name="Martin F."/>
            <person name="Kauserud H."/>
        </authorList>
    </citation>
    <scope>NUCLEOTIDE SEQUENCE</scope>
    <source>
        <strain evidence="2">CBHHK067</strain>
    </source>
</reference>
<evidence type="ECO:0000313" key="2">
    <source>
        <dbReference type="EMBL" id="KAJ7631775.1"/>
    </source>
</evidence>
<dbReference type="AlphaFoldDB" id="A0AAD7BV72"/>
<evidence type="ECO:0000313" key="3">
    <source>
        <dbReference type="Proteomes" id="UP001221757"/>
    </source>
</evidence>
<feature type="signal peptide" evidence="1">
    <location>
        <begin position="1"/>
        <end position="17"/>
    </location>
</feature>
<organism evidence="2 3">
    <name type="scientific">Mycena rosella</name>
    <name type="common">Pink bonnet</name>
    <name type="synonym">Agaricus rosellus</name>
    <dbReference type="NCBI Taxonomy" id="1033263"/>
    <lineage>
        <taxon>Eukaryota</taxon>
        <taxon>Fungi</taxon>
        <taxon>Dikarya</taxon>
        <taxon>Basidiomycota</taxon>
        <taxon>Agaricomycotina</taxon>
        <taxon>Agaricomycetes</taxon>
        <taxon>Agaricomycetidae</taxon>
        <taxon>Agaricales</taxon>
        <taxon>Marasmiineae</taxon>
        <taxon>Mycenaceae</taxon>
        <taxon>Mycena</taxon>
    </lineage>
</organism>
<feature type="chain" id="PRO_5042130785" evidence="1">
    <location>
        <begin position="18"/>
        <end position="52"/>
    </location>
</feature>
<keyword evidence="3" id="KW-1185">Reference proteome</keyword>
<keyword evidence="1" id="KW-0732">Signal</keyword>
<accession>A0AAD7BV72</accession>
<proteinExistence type="predicted"/>
<comment type="caution">
    <text evidence="2">The sequence shown here is derived from an EMBL/GenBank/DDBJ whole genome shotgun (WGS) entry which is preliminary data.</text>
</comment>
<name>A0AAD7BV72_MYCRO</name>